<name>A0A6P8X8C9_DROAB</name>
<keyword evidence="1" id="KW-0732">Signal</keyword>
<accession>A0A6P8X8C9</accession>
<dbReference type="SUPFAM" id="SSF50814">
    <property type="entry name" value="Lipocalins"/>
    <property type="match status" value="1"/>
</dbReference>
<evidence type="ECO:0000256" key="1">
    <source>
        <dbReference type="SAM" id="SignalP"/>
    </source>
</evidence>
<feature type="signal peptide" evidence="1">
    <location>
        <begin position="1"/>
        <end position="22"/>
    </location>
</feature>
<dbReference type="AlphaFoldDB" id="A0A6P8X8C9"/>
<dbReference type="Proteomes" id="UP000515160">
    <property type="component" value="Chromosome 3"/>
</dbReference>
<gene>
    <name evidence="3" type="primary">LOC117570593</name>
</gene>
<evidence type="ECO:0000313" key="3">
    <source>
        <dbReference type="RefSeq" id="XP_034108228.1"/>
    </source>
</evidence>
<proteinExistence type="predicted"/>
<evidence type="ECO:0000313" key="2">
    <source>
        <dbReference type="Proteomes" id="UP000515160"/>
    </source>
</evidence>
<sequence>MHSNISIVLVLLLGCFMQTTYSEDPTTNKPTTIAPEFSCTTHNGLATDLEAIAGSWYEAARAYDEDDVQCLKYSIEATPDGDNRINIKLEYVSTADGKWEPEIDSALLPWDDNAKNGIFSWTNDETSETSVTFKMVSMDNSSYAFLCGYKGIGSQPLFKVLTRERALSSDQKTLIEEKFNDLCQNEALVWVEQSEQKCNSAMRSIGQTLLVLLSTLLIFQ</sequence>
<organism evidence="2 3">
    <name type="scientific">Drosophila albomicans</name>
    <name type="common">Fruit fly</name>
    <dbReference type="NCBI Taxonomy" id="7291"/>
    <lineage>
        <taxon>Eukaryota</taxon>
        <taxon>Metazoa</taxon>
        <taxon>Ecdysozoa</taxon>
        <taxon>Arthropoda</taxon>
        <taxon>Hexapoda</taxon>
        <taxon>Insecta</taxon>
        <taxon>Pterygota</taxon>
        <taxon>Neoptera</taxon>
        <taxon>Endopterygota</taxon>
        <taxon>Diptera</taxon>
        <taxon>Brachycera</taxon>
        <taxon>Muscomorpha</taxon>
        <taxon>Ephydroidea</taxon>
        <taxon>Drosophilidae</taxon>
        <taxon>Drosophila</taxon>
    </lineage>
</organism>
<dbReference type="OrthoDB" id="7816615at2759"/>
<dbReference type="Gene3D" id="2.40.128.20">
    <property type="match status" value="1"/>
</dbReference>
<dbReference type="GeneID" id="117570593"/>
<protein>
    <submittedName>
        <fullName evidence="3">Uncharacterized protein LOC117570593</fullName>
    </submittedName>
</protein>
<keyword evidence="2" id="KW-1185">Reference proteome</keyword>
<feature type="chain" id="PRO_5027873489" evidence="1">
    <location>
        <begin position="23"/>
        <end position="220"/>
    </location>
</feature>
<dbReference type="InterPro" id="IPR012674">
    <property type="entry name" value="Calycin"/>
</dbReference>
<reference evidence="3" key="1">
    <citation type="submission" date="2025-08" db="UniProtKB">
        <authorList>
            <consortium name="RefSeq"/>
        </authorList>
    </citation>
    <scope>IDENTIFICATION</scope>
    <source>
        <strain evidence="3">15112-1751.03</strain>
        <tissue evidence="3">Whole Adult</tissue>
    </source>
</reference>
<dbReference type="RefSeq" id="XP_034108228.1">
    <property type="nucleotide sequence ID" value="XM_034252337.2"/>
</dbReference>